<keyword evidence="3" id="KW-0067">ATP-binding</keyword>
<dbReference type="PROSITE" id="PS00211">
    <property type="entry name" value="ABC_TRANSPORTER_1"/>
    <property type="match status" value="1"/>
</dbReference>
<evidence type="ECO:0000256" key="2">
    <source>
        <dbReference type="ARBA" id="ARBA00022741"/>
    </source>
</evidence>
<dbReference type="SUPFAM" id="SSF52540">
    <property type="entry name" value="P-loop containing nucleoside triphosphate hydrolases"/>
    <property type="match status" value="1"/>
</dbReference>
<evidence type="ECO:0000259" key="4">
    <source>
        <dbReference type="PROSITE" id="PS50893"/>
    </source>
</evidence>
<protein>
    <submittedName>
        <fullName evidence="5">ABC transporter</fullName>
    </submittedName>
</protein>
<feature type="domain" description="ABC transporter" evidence="4">
    <location>
        <begin position="2"/>
        <end position="223"/>
    </location>
</feature>
<dbReference type="EMBL" id="CP015103">
    <property type="protein sequence ID" value="ASJ09784.1"/>
    <property type="molecule type" value="Genomic_DNA"/>
</dbReference>
<dbReference type="InterPro" id="IPR051782">
    <property type="entry name" value="ABC_Transporter_VariousFunc"/>
</dbReference>
<evidence type="ECO:0000313" key="5">
    <source>
        <dbReference type="EMBL" id="ASJ09784.1"/>
    </source>
</evidence>
<dbReference type="Gene3D" id="3.40.50.300">
    <property type="entry name" value="P-loop containing nucleotide triphosphate hydrolases"/>
    <property type="match status" value="1"/>
</dbReference>
<dbReference type="PANTHER" id="PTHR42939:SF1">
    <property type="entry name" value="ABC TRANSPORTER ATP-BINDING PROTEIN ALBC-RELATED"/>
    <property type="match status" value="1"/>
</dbReference>
<keyword evidence="6" id="KW-1185">Reference proteome</keyword>
<dbReference type="Pfam" id="PF00005">
    <property type="entry name" value="ABC_tran"/>
    <property type="match status" value="1"/>
</dbReference>
<gene>
    <name evidence="5" type="ORF">A3L11_08995</name>
</gene>
<keyword evidence="2" id="KW-0547">Nucleotide-binding</keyword>
<dbReference type="InterPro" id="IPR027417">
    <property type="entry name" value="P-loop_NTPase"/>
</dbReference>
<sequence>MVKAERLTKRFGSVIALDSIDVEVPKGLTVIVGPNGGGKSTFLKIAAGAYRPTKGRVKVLGRDPWRDEGVKKRIGVSFDPPALPQLRTGREWLEYLLSAKGGNGRSVMEAAEMFGAGSFIEKKVRDYSAGMRKRVSLAQAFLGSPELVFLDEPLANLDLNGMKDVLEVIRKEHEEGLNLVVISHIWRPFMEIADYAVLIAAGKVQTAGSPEEIMPLLERTFPL</sequence>
<evidence type="ECO:0000313" key="6">
    <source>
        <dbReference type="Proteomes" id="UP000250125"/>
    </source>
</evidence>
<dbReference type="SMART" id="SM00382">
    <property type="entry name" value="AAA"/>
    <property type="match status" value="1"/>
</dbReference>
<organism evidence="5 6">
    <name type="scientific">Thermococcus siculi</name>
    <dbReference type="NCBI Taxonomy" id="72803"/>
    <lineage>
        <taxon>Archaea</taxon>
        <taxon>Methanobacteriati</taxon>
        <taxon>Methanobacteriota</taxon>
        <taxon>Thermococci</taxon>
        <taxon>Thermococcales</taxon>
        <taxon>Thermococcaceae</taxon>
        <taxon>Thermococcus</taxon>
    </lineage>
</organism>
<accession>A0A2Z2MSW5</accession>
<dbReference type="GO" id="GO:0005524">
    <property type="term" value="F:ATP binding"/>
    <property type="evidence" value="ECO:0007669"/>
    <property type="project" value="UniProtKB-KW"/>
</dbReference>
<keyword evidence="1" id="KW-0813">Transport</keyword>
<dbReference type="AlphaFoldDB" id="A0A2Z2MSW5"/>
<dbReference type="KEGG" id="tsl:A3L11_08995"/>
<dbReference type="PROSITE" id="PS50893">
    <property type="entry name" value="ABC_TRANSPORTER_2"/>
    <property type="match status" value="1"/>
</dbReference>
<reference evidence="5 6" key="1">
    <citation type="submission" date="2016-04" db="EMBL/GenBank/DDBJ databases">
        <title>Complete genome sequence of Thermococcus siculi type strain RG-20.</title>
        <authorList>
            <person name="Oger P.M."/>
        </authorList>
    </citation>
    <scope>NUCLEOTIDE SEQUENCE [LARGE SCALE GENOMIC DNA]</scope>
    <source>
        <strain evidence="5 6">RG-20</strain>
    </source>
</reference>
<dbReference type="PANTHER" id="PTHR42939">
    <property type="entry name" value="ABC TRANSPORTER ATP-BINDING PROTEIN ALBC-RELATED"/>
    <property type="match status" value="1"/>
</dbReference>
<name>A0A2Z2MSW5_9EURY</name>
<dbReference type="InterPro" id="IPR003593">
    <property type="entry name" value="AAA+_ATPase"/>
</dbReference>
<dbReference type="InterPro" id="IPR017871">
    <property type="entry name" value="ABC_transporter-like_CS"/>
</dbReference>
<evidence type="ECO:0000256" key="1">
    <source>
        <dbReference type="ARBA" id="ARBA00022448"/>
    </source>
</evidence>
<evidence type="ECO:0000256" key="3">
    <source>
        <dbReference type="ARBA" id="ARBA00022840"/>
    </source>
</evidence>
<dbReference type="Proteomes" id="UP000250125">
    <property type="component" value="Chromosome"/>
</dbReference>
<dbReference type="GO" id="GO:0016887">
    <property type="term" value="F:ATP hydrolysis activity"/>
    <property type="evidence" value="ECO:0007669"/>
    <property type="project" value="InterPro"/>
</dbReference>
<proteinExistence type="predicted"/>
<dbReference type="InterPro" id="IPR003439">
    <property type="entry name" value="ABC_transporter-like_ATP-bd"/>
</dbReference>